<dbReference type="InterPro" id="IPR051795">
    <property type="entry name" value="Glycosyl_Hydrlase_43"/>
</dbReference>
<dbReference type="Proteomes" id="UP000076234">
    <property type="component" value="Chromosome"/>
</dbReference>
<dbReference type="Gene3D" id="2.115.10.20">
    <property type="entry name" value="Glycosyl hydrolase domain, family 43"/>
    <property type="match status" value="1"/>
</dbReference>
<dbReference type="AlphaFoldDB" id="A0A142VZ92"/>
<comment type="similarity">
    <text evidence="1 6">Belongs to the glycosyl hydrolase 43 family.</text>
</comment>
<feature type="site" description="Important for catalytic activity, responsible for pKa modulation of the active site Glu and correct orientation of both the proton donor and substrate" evidence="5">
    <location>
        <position position="167"/>
    </location>
</feature>
<gene>
    <name evidence="9" type="ORF">AOA14_10815</name>
</gene>
<evidence type="ECO:0000256" key="2">
    <source>
        <dbReference type="ARBA" id="ARBA00022801"/>
    </source>
</evidence>
<dbReference type="Pfam" id="PF04616">
    <property type="entry name" value="Glyco_hydro_43"/>
    <property type="match status" value="1"/>
</dbReference>
<proteinExistence type="inferred from homology"/>
<reference evidence="9 10" key="2">
    <citation type="journal article" date="2016" name="Genome Announc.">
        <title>Complete Genome Sequence of Sphingopyxis terrae Strain 203-1 (NBRC 111660), a Polyethylene Glycol Degrader.</title>
        <authorList>
            <person name="Ohtsubo Y."/>
            <person name="Nonoyama S."/>
            <person name="Nagata Y."/>
            <person name="Numata M."/>
            <person name="Tsuchikane K."/>
            <person name="Hosoyama A."/>
            <person name="Yamazoe A."/>
            <person name="Tsuda M."/>
            <person name="Fujita N."/>
            <person name="Kawai F."/>
        </authorList>
    </citation>
    <scope>NUCLEOTIDE SEQUENCE [LARGE SCALE GENOMIC DNA]</scope>
    <source>
        <strain evidence="9 10">203-1</strain>
    </source>
</reference>
<dbReference type="PANTHER" id="PTHR42812">
    <property type="entry name" value="BETA-XYLOSIDASE"/>
    <property type="match status" value="1"/>
</dbReference>
<evidence type="ECO:0000256" key="4">
    <source>
        <dbReference type="PIRSR" id="PIRSR606710-1"/>
    </source>
</evidence>
<dbReference type="GO" id="GO:0004553">
    <property type="term" value="F:hydrolase activity, hydrolyzing O-glycosyl compounds"/>
    <property type="evidence" value="ECO:0007669"/>
    <property type="project" value="InterPro"/>
</dbReference>
<keyword evidence="2 6" id="KW-0378">Hydrolase</keyword>
<dbReference type="GO" id="GO:0005975">
    <property type="term" value="P:carbohydrate metabolic process"/>
    <property type="evidence" value="ECO:0007669"/>
    <property type="project" value="InterPro"/>
</dbReference>
<dbReference type="KEGG" id="ster:AOA14_10815"/>
<dbReference type="STRING" id="1219058.AOA14_10815"/>
<dbReference type="PROSITE" id="PS51318">
    <property type="entry name" value="TAT"/>
    <property type="match status" value="1"/>
</dbReference>
<name>A0A142VZ92_9SPHN</name>
<dbReference type="Gene3D" id="2.60.120.200">
    <property type="match status" value="1"/>
</dbReference>
<dbReference type="InterPro" id="IPR041542">
    <property type="entry name" value="GH43_C2"/>
</dbReference>
<feature type="active site" description="Proton donor" evidence="4">
    <location>
        <position position="222"/>
    </location>
</feature>
<reference evidence="10" key="1">
    <citation type="submission" date="2015-11" db="EMBL/GenBank/DDBJ databases">
        <title>Complete genome sequence of a polyethylene glycol-degrading strain Sphingopyxis terrae strain 203-1 (NBRC 15098).</title>
        <authorList>
            <person name="Yoshiyuki O."/>
            <person name="Shouta N."/>
            <person name="Nagata Y."/>
            <person name="Numata M."/>
            <person name="Tsuchikane K."/>
            <person name="Hosoyama A."/>
            <person name="Yamazoe A."/>
            <person name="Tsuda M."/>
            <person name="Fujita N."/>
            <person name="Kawai F."/>
        </authorList>
    </citation>
    <scope>NUCLEOTIDE SEQUENCE [LARGE SCALE GENOMIC DNA]</scope>
    <source>
        <strain evidence="10">203-1</strain>
    </source>
</reference>
<sequence>MTDRRDLFKMAGAGLLAAGLGPAPGKARAMSAPADPASEPQWGRGADGQRRADCGDGRFLNPIMAGDHPDPSILKDGDDYYMTFSTFDSYPGLVIWHSRDLVNWRSVAPALTRNIGSVWAPELCKHDGRYFLYIPTKGPNTSWVIWADHIEGPWSDPVDLDLPDHIDPGHAVGEDGSRWLFLSGGDRVRLSDDGLSRIGEPEHVYDPWRYPADWVVEGFSPEGPKIVRREGYFYLITAVGGTAGPPTGHMVIAARALSIHGPWENCPANPIVRTVSRDEAWWSRGHATLVEGPSGDWWSVYHGYEKDFWTLGRQTLLDPVEWTTDGWPRMTGGDLSRPLAKPLGGVAGLHGMALSDDFTSLALGAKWNFFKPARDERARAAVADGALHLAARGRAPSDSSPLLLIAGDRSYRFECDIDIDSGVTAGLILFYDERLYCGLGFDADRFVTHQYGIERAQPVNPHGCRMRLRVTNDAHIVTFDTSGDGGESWTRFDRGMEVSGYHHNVRGGFLMLRPGLYAAGSGQARFRNFRFSALS</sequence>
<dbReference type="InterPro" id="IPR023296">
    <property type="entry name" value="Glyco_hydro_beta-prop_sf"/>
</dbReference>
<dbReference type="CDD" id="cd09002">
    <property type="entry name" value="GH43_XYL-like"/>
    <property type="match status" value="1"/>
</dbReference>
<feature type="domain" description="Beta-xylosidase C-terminal Concanavalin A-like" evidence="8">
    <location>
        <begin position="355"/>
        <end position="531"/>
    </location>
</feature>
<evidence type="ECO:0000256" key="5">
    <source>
        <dbReference type="PIRSR" id="PIRSR606710-2"/>
    </source>
</evidence>
<evidence type="ECO:0000313" key="9">
    <source>
        <dbReference type="EMBL" id="AMU95096.1"/>
    </source>
</evidence>
<feature type="active site" description="Proton acceptor" evidence="4">
    <location>
        <position position="70"/>
    </location>
</feature>
<evidence type="ECO:0000256" key="1">
    <source>
        <dbReference type="ARBA" id="ARBA00009865"/>
    </source>
</evidence>
<dbReference type="PANTHER" id="PTHR42812:SF2">
    <property type="entry name" value="XYLOSIDASE_ARABINOSIDASE"/>
    <property type="match status" value="1"/>
</dbReference>
<dbReference type="InterPro" id="IPR006311">
    <property type="entry name" value="TAT_signal"/>
</dbReference>
<feature type="region of interest" description="Disordered" evidence="7">
    <location>
        <begin position="26"/>
        <end position="50"/>
    </location>
</feature>
<evidence type="ECO:0000313" key="10">
    <source>
        <dbReference type="Proteomes" id="UP000076234"/>
    </source>
</evidence>
<protein>
    <submittedName>
        <fullName evidence="9">Xylan 1,4-beta-xylosidase</fullName>
    </submittedName>
</protein>
<evidence type="ECO:0000256" key="3">
    <source>
        <dbReference type="ARBA" id="ARBA00023295"/>
    </source>
</evidence>
<dbReference type="SUPFAM" id="SSF49899">
    <property type="entry name" value="Concanavalin A-like lectins/glucanases"/>
    <property type="match status" value="1"/>
</dbReference>
<dbReference type="InterPro" id="IPR006710">
    <property type="entry name" value="Glyco_hydro_43"/>
</dbReference>
<evidence type="ECO:0000256" key="6">
    <source>
        <dbReference type="RuleBase" id="RU361187"/>
    </source>
</evidence>
<evidence type="ECO:0000256" key="7">
    <source>
        <dbReference type="SAM" id="MobiDB-lite"/>
    </source>
</evidence>
<dbReference type="Pfam" id="PF17851">
    <property type="entry name" value="GH43_C2"/>
    <property type="match status" value="1"/>
</dbReference>
<organism evidence="9 10">
    <name type="scientific">Sphingopyxis terrae subsp. terrae NBRC 15098</name>
    <dbReference type="NCBI Taxonomy" id="1219058"/>
    <lineage>
        <taxon>Bacteria</taxon>
        <taxon>Pseudomonadati</taxon>
        <taxon>Pseudomonadota</taxon>
        <taxon>Alphaproteobacteria</taxon>
        <taxon>Sphingomonadales</taxon>
        <taxon>Sphingomonadaceae</taxon>
        <taxon>Sphingopyxis</taxon>
    </lineage>
</organism>
<dbReference type="SUPFAM" id="SSF75005">
    <property type="entry name" value="Arabinanase/levansucrase/invertase"/>
    <property type="match status" value="1"/>
</dbReference>
<evidence type="ECO:0000259" key="8">
    <source>
        <dbReference type="Pfam" id="PF17851"/>
    </source>
</evidence>
<keyword evidence="3 6" id="KW-0326">Glycosidase</keyword>
<accession>A0A142VZ92</accession>
<dbReference type="InterPro" id="IPR013320">
    <property type="entry name" value="ConA-like_dom_sf"/>
</dbReference>
<dbReference type="EMBL" id="CP013342">
    <property type="protein sequence ID" value="AMU95096.1"/>
    <property type="molecule type" value="Genomic_DNA"/>
</dbReference>